<evidence type="ECO:0000259" key="4">
    <source>
        <dbReference type="Pfam" id="PF08386"/>
    </source>
</evidence>
<proteinExistence type="inferred from homology"/>
<evidence type="ECO:0000313" key="6">
    <source>
        <dbReference type="Proteomes" id="UP000595895"/>
    </source>
</evidence>
<sequence length="499" mass="52794">MPAGLEPFYSQQLDWQDCEAGPGQDANKVKGMKCAQAKVPLDYQDPSGPTIELSLNKRPAAGKPIGSLFLNPGGPGGSGTELAVNSKGYFSDRLLDSYDIIGFDPRGVEGSAAVQCLSDAEQDTTRAGEVVAELKGTEADVPTTTEPASQTALTAVEKQMAWLSKRCAERTETPGLLDHVDTVSAARDLDVLRAAVGSPTLTYLGFSYGTYLGATYAELFPGNVGRMVLDGALDPSLSAREVTLGQAAGFEAALRAFVEDCQKGAACPLKGDVDSGVRQVQQLLESVRTAPLRTSDPARPLTEALASSAVINVLYQSEAWPVLSQGLDQAMNQQDGTILLFVADTVASRNDDGTYTGNGSEAILAINCLDYPVEGDVQAWLKDAQELQSLSPTFGRYLAFSDASCQAWGRPSSRERAPIRAEGTPTLLVVGTTGDPATPYQWSQALSSQLASARLLTWEGHGHTAYGRRDAGPCVTDTVDAYLLAGTLPEEGKTCKGQE</sequence>
<keyword evidence="2" id="KW-0732">Signal</keyword>
<gene>
    <name evidence="5" type="ORF">JG540_09240</name>
</gene>
<dbReference type="InterPro" id="IPR029058">
    <property type="entry name" value="AB_hydrolase_fold"/>
</dbReference>
<dbReference type="Gene3D" id="3.40.50.1820">
    <property type="entry name" value="alpha/beta hydrolase"/>
    <property type="match status" value="1"/>
</dbReference>
<evidence type="ECO:0000256" key="2">
    <source>
        <dbReference type="ARBA" id="ARBA00022729"/>
    </source>
</evidence>
<dbReference type="AlphaFoldDB" id="A0A7T7MBH9"/>
<reference evidence="5 6" key="1">
    <citation type="submission" date="2020-12" db="EMBL/GenBank/DDBJ databases">
        <authorList>
            <person name="Zhou J."/>
        </authorList>
    </citation>
    <scope>NUCLEOTIDE SEQUENCE [LARGE SCALE GENOMIC DNA]</scope>
    <source>
        <strain evidence="5 6">CCUG 61299</strain>
    </source>
</reference>
<evidence type="ECO:0000256" key="1">
    <source>
        <dbReference type="ARBA" id="ARBA00010088"/>
    </source>
</evidence>
<dbReference type="KEGG" id="awe:JG540_09240"/>
<dbReference type="Pfam" id="PF08386">
    <property type="entry name" value="Abhydrolase_4"/>
    <property type="match status" value="1"/>
</dbReference>
<name>A0A7T7MBH9_9ACTO</name>
<protein>
    <submittedName>
        <fullName evidence="5">Alpha/beta fold hydrolase</fullName>
    </submittedName>
</protein>
<accession>A0A7T7MBH9</accession>
<dbReference type="PANTHER" id="PTHR43248:SF29">
    <property type="entry name" value="TRIPEPTIDYL AMINOPEPTIDASE"/>
    <property type="match status" value="1"/>
</dbReference>
<evidence type="ECO:0000313" key="5">
    <source>
        <dbReference type="EMBL" id="QQM68465.1"/>
    </source>
</evidence>
<dbReference type="PANTHER" id="PTHR43248">
    <property type="entry name" value="2-SUCCINYL-6-HYDROXY-2,4-CYCLOHEXADIENE-1-CARBOXYLATE SYNTHASE"/>
    <property type="match status" value="1"/>
</dbReference>
<dbReference type="EMBL" id="CP066802">
    <property type="protein sequence ID" value="QQM68465.1"/>
    <property type="molecule type" value="Genomic_DNA"/>
</dbReference>
<dbReference type="Proteomes" id="UP000595895">
    <property type="component" value="Chromosome"/>
</dbReference>
<dbReference type="GO" id="GO:0016787">
    <property type="term" value="F:hydrolase activity"/>
    <property type="evidence" value="ECO:0007669"/>
    <property type="project" value="UniProtKB-KW"/>
</dbReference>
<feature type="domain" description="Peptidase S33 tripeptidyl aminopeptidase-like C-terminal" evidence="4">
    <location>
        <begin position="391"/>
        <end position="495"/>
    </location>
</feature>
<keyword evidence="3 5" id="KW-0378">Hydrolase</keyword>
<dbReference type="SUPFAM" id="SSF53474">
    <property type="entry name" value="alpha/beta-Hydrolases"/>
    <property type="match status" value="1"/>
</dbReference>
<organism evidence="5 6">
    <name type="scientific">Actinomyces weissii</name>
    <dbReference type="NCBI Taxonomy" id="675090"/>
    <lineage>
        <taxon>Bacteria</taxon>
        <taxon>Bacillati</taxon>
        <taxon>Actinomycetota</taxon>
        <taxon>Actinomycetes</taxon>
        <taxon>Actinomycetales</taxon>
        <taxon>Actinomycetaceae</taxon>
        <taxon>Actinomyces</taxon>
    </lineage>
</organism>
<comment type="similarity">
    <text evidence="1">Belongs to the peptidase S33 family.</text>
</comment>
<dbReference type="InterPro" id="IPR051601">
    <property type="entry name" value="Serine_prot/Carboxylest_S33"/>
</dbReference>
<evidence type="ECO:0000256" key="3">
    <source>
        <dbReference type="ARBA" id="ARBA00022801"/>
    </source>
</evidence>
<keyword evidence="6" id="KW-1185">Reference proteome</keyword>
<dbReference type="InterPro" id="IPR013595">
    <property type="entry name" value="Pept_S33_TAP-like_C"/>
</dbReference>